<dbReference type="SUPFAM" id="SSF81383">
    <property type="entry name" value="F-box domain"/>
    <property type="match status" value="1"/>
</dbReference>
<dbReference type="OMA" id="WRSISEI"/>
<dbReference type="InterPro" id="IPR001810">
    <property type="entry name" value="F-box_dom"/>
</dbReference>
<dbReference type="Proteomes" id="UP000036987">
    <property type="component" value="Unassembled WGS sequence"/>
</dbReference>
<dbReference type="STRING" id="29655.A0A0K9NHX4"/>
<evidence type="ECO:0000313" key="2">
    <source>
        <dbReference type="EMBL" id="KMZ56359.1"/>
    </source>
</evidence>
<dbReference type="PANTHER" id="PTHR31639:SF56">
    <property type="entry name" value="OS08G0461800 PROTEIN"/>
    <property type="match status" value="1"/>
</dbReference>
<evidence type="ECO:0000259" key="1">
    <source>
        <dbReference type="Pfam" id="PF00646"/>
    </source>
</evidence>
<dbReference type="AlphaFoldDB" id="A0A0K9NHX4"/>
<dbReference type="OrthoDB" id="695248at2759"/>
<evidence type="ECO:0000313" key="3">
    <source>
        <dbReference type="Proteomes" id="UP000036987"/>
    </source>
</evidence>
<dbReference type="Pfam" id="PF00646">
    <property type="entry name" value="F-box"/>
    <property type="match status" value="1"/>
</dbReference>
<comment type="caution">
    <text evidence="2">The sequence shown here is derived from an EMBL/GenBank/DDBJ whole genome shotgun (WGS) entry which is preliminary data.</text>
</comment>
<organism evidence="2 3">
    <name type="scientific">Zostera marina</name>
    <name type="common">Eelgrass</name>
    <dbReference type="NCBI Taxonomy" id="29655"/>
    <lineage>
        <taxon>Eukaryota</taxon>
        <taxon>Viridiplantae</taxon>
        <taxon>Streptophyta</taxon>
        <taxon>Embryophyta</taxon>
        <taxon>Tracheophyta</taxon>
        <taxon>Spermatophyta</taxon>
        <taxon>Magnoliopsida</taxon>
        <taxon>Liliopsida</taxon>
        <taxon>Zosteraceae</taxon>
        <taxon>Zostera</taxon>
    </lineage>
</organism>
<reference evidence="3" key="1">
    <citation type="journal article" date="2016" name="Nature">
        <title>The genome of the seagrass Zostera marina reveals angiosperm adaptation to the sea.</title>
        <authorList>
            <person name="Olsen J.L."/>
            <person name="Rouze P."/>
            <person name="Verhelst B."/>
            <person name="Lin Y.-C."/>
            <person name="Bayer T."/>
            <person name="Collen J."/>
            <person name="Dattolo E."/>
            <person name="De Paoli E."/>
            <person name="Dittami S."/>
            <person name="Maumus F."/>
            <person name="Michel G."/>
            <person name="Kersting A."/>
            <person name="Lauritano C."/>
            <person name="Lohaus R."/>
            <person name="Toepel M."/>
            <person name="Tonon T."/>
            <person name="Vanneste K."/>
            <person name="Amirebrahimi M."/>
            <person name="Brakel J."/>
            <person name="Bostroem C."/>
            <person name="Chovatia M."/>
            <person name="Grimwood J."/>
            <person name="Jenkins J.W."/>
            <person name="Jueterbock A."/>
            <person name="Mraz A."/>
            <person name="Stam W.T."/>
            <person name="Tice H."/>
            <person name="Bornberg-Bauer E."/>
            <person name="Green P.J."/>
            <person name="Pearson G.A."/>
            <person name="Procaccini G."/>
            <person name="Duarte C.M."/>
            <person name="Schmutz J."/>
            <person name="Reusch T.B.H."/>
            <person name="Van de Peer Y."/>
        </authorList>
    </citation>
    <scope>NUCLEOTIDE SEQUENCE [LARGE SCALE GENOMIC DNA]</scope>
    <source>
        <strain evidence="3">cv. Finnish</strain>
    </source>
</reference>
<keyword evidence="3" id="KW-1185">Reference proteome</keyword>
<accession>A0A0K9NHX4</accession>
<proteinExistence type="predicted"/>
<dbReference type="EMBL" id="LFYR01002199">
    <property type="protein sequence ID" value="KMZ56359.1"/>
    <property type="molecule type" value="Genomic_DNA"/>
</dbReference>
<sequence>MSNEDVISSLPDDIVDKILVCLLLSEAISTSFLSRRWRYKWRSISEININEYDDFFLSTDITAKLDQLLLLHTGDIQKFSCQFRYEFVLDSQ</sequence>
<name>A0A0K9NHX4_ZOSMR</name>
<dbReference type="InterPro" id="IPR036047">
    <property type="entry name" value="F-box-like_dom_sf"/>
</dbReference>
<protein>
    <recommendedName>
        <fullName evidence="1">F-box domain-containing protein</fullName>
    </recommendedName>
</protein>
<dbReference type="PANTHER" id="PTHR31639">
    <property type="entry name" value="F-BOX PROTEIN-LIKE"/>
    <property type="match status" value="1"/>
</dbReference>
<feature type="domain" description="F-box" evidence="1">
    <location>
        <begin position="7"/>
        <end position="44"/>
    </location>
</feature>
<gene>
    <name evidence="2" type="ORF">ZOSMA_96G00330</name>
</gene>